<evidence type="ECO:0000256" key="4">
    <source>
        <dbReference type="ARBA" id="ARBA00022496"/>
    </source>
</evidence>
<dbReference type="InterPro" id="IPR012910">
    <property type="entry name" value="Plug_dom"/>
</dbReference>
<evidence type="ECO:0000256" key="7">
    <source>
        <dbReference type="ARBA" id="ARBA00023065"/>
    </source>
</evidence>
<dbReference type="InterPro" id="IPR000531">
    <property type="entry name" value="Beta-barrel_TonB"/>
</dbReference>
<evidence type="ECO:0000313" key="16">
    <source>
        <dbReference type="EMBL" id="RMB07920.1"/>
    </source>
</evidence>
<feature type="domain" description="TonB-dependent receptor plug" evidence="15">
    <location>
        <begin position="51"/>
        <end position="160"/>
    </location>
</feature>
<evidence type="ECO:0000256" key="1">
    <source>
        <dbReference type="ARBA" id="ARBA00004571"/>
    </source>
</evidence>
<evidence type="ECO:0000256" key="3">
    <source>
        <dbReference type="ARBA" id="ARBA00022452"/>
    </source>
</evidence>
<keyword evidence="5 11" id="KW-0812">Transmembrane</keyword>
<keyword evidence="13" id="KW-0732">Signal</keyword>
<keyword evidence="6" id="KW-0408">Iron</keyword>
<dbReference type="OrthoDB" id="9760333at2"/>
<feature type="chain" id="PRO_5018243364" evidence="13">
    <location>
        <begin position="28"/>
        <end position="724"/>
    </location>
</feature>
<gene>
    <name evidence="16" type="ORF">BXY39_2014</name>
</gene>
<dbReference type="GO" id="GO:0006826">
    <property type="term" value="P:iron ion transport"/>
    <property type="evidence" value="ECO:0007669"/>
    <property type="project" value="UniProtKB-KW"/>
</dbReference>
<keyword evidence="3 11" id="KW-1134">Transmembrane beta strand</keyword>
<dbReference type="EMBL" id="REFR01000011">
    <property type="protein sequence ID" value="RMB07920.1"/>
    <property type="molecule type" value="Genomic_DNA"/>
</dbReference>
<feature type="domain" description="TonB-dependent receptor-like beta-barrel" evidence="14">
    <location>
        <begin position="239"/>
        <end position="687"/>
    </location>
</feature>
<evidence type="ECO:0000256" key="12">
    <source>
        <dbReference type="RuleBase" id="RU003357"/>
    </source>
</evidence>
<evidence type="ECO:0000256" key="9">
    <source>
        <dbReference type="ARBA" id="ARBA00023136"/>
    </source>
</evidence>
<dbReference type="Proteomes" id="UP000271227">
    <property type="component" value="Unassembled WGS sequence"/>
</dbReference>
<evidence type="ECO:0000256" key="11">
    <source>
        <dbReference type="PROSITE-ProRule" id="PRU01360"/>
    </source>
</evidence>
<dbReference type="InParanoid" id="A0A3M0CHC4"/>
<comment type="similarity">
    <text evidence="11 12">Belongs to the TonB-dependent receptor family.</text>
</comment>
<evidence type="ECO:0000259" key="14">
    <source>
        <dbReference type="Pfam" id="PF00593"/>
    </source>
</evidence>
<keyword evidence="10 11" id="KW-0998">Cell outer membrane</keyword>
<evidence type="ECO:0000256" key="8">
    <source>
        <dbReference type="ARBA" id="ARBA00023077"/>
    </source>
</evidence>
<evidence type="ECO:0000256" key="2">
    <source>
        <dbReference type="ARBA" id="ARBA00022448"/>
    </source>
</evidence>
<evidence type="ECO:0000256" key="5">
    <source>
        <dbReference type="ARBA" id="ARBA00022692"/>
    </source>
</evidence>
<dbReference type="InterPro" id="IPR039426">
    <property type="entry name" value="TonB-dep_rcpt-like"/>
</dbReference>
<keyword evidence="16" id="KW-0675">Receptor</keyword>
<feature type="signal peptide" evidence="13">
    <location>
        <begin position="1"/>
        <end position="27"/>
    </location>
</feature>
<reference evidence="16 17" key="1">
    <citation type="submission" date="2018-10" db="EMBL/GenBank/DDBJ databases">
        <title>Genomic Encyclopedia of Archaeal and Bacterial Type Strains, Phase II (KMG-II): from individual species to whole genera.</title>
        <authorList>
            <person name="Goeker M."/>
        </authorList>
    </citation>
    <scope>NUCLEOTIDE SEQUENCE [LARGE SCALE GENOMIC DNA]</scope>
    <source>
        <strain evidence="16 17">DSM 25217</strain>
    </source>
</reference>
<sequence>MQYGISLSAMVAAQAAILVTAAAPAAAQTADSDSLVLEEVVVTAQRRAESLQEVPVAITALSAEALENRQITEVVDMISTVPNLHISNNIGQGSATTAFIRGVGETDAIITIDAPVGFYLDDVYLGRTGVNNLFLFDTERVEVLRGPQGTLYGRNTSAGAIKLVSRKPVFETEGRFEASYGRFDEWRLRGMLNTTLSDDTAVRGSFIVGDGGGDTFNIANDTRVNDMSVGGAKLATLTKVSDRVTLELGGDWTRTNQNGRYGIDISGILREPTGSLFVANTNEVTENIGETWGVSANVTWEASDTVSVKSITAFRNTNQRFNIELTDQPTSLYVVFSDNDSDQFSQEFQITGSAVDGRLNYVAGLFYFNERSTSFIGDFIFQSLVFNKDLGVDVDSYAAFAQFDYDLSDRLTLIVGGRFTRDEKSIDIVQRLGGEPGFEPGGDVIFDTDTVNGQVLDARPDDPVRTDLGFSRFNPKIGLEYAVSDDLNLYATYTQGFKSGGWSARVTAANEFFDFDPEEIDSFEVGAKGTLIDGRGQFSLAGFYYDYRNLFNTGTTADGSFGIATSDAEIYGVELETNWQIVSGLSAFANASFQEGERNAVSAATIALGDELQRFPQWQAAVGLDGVQPLSDKYDLIYNASYTYMDEHFVNPQNTPSALTGPVDLVNAQIGIATADGAARLTLGCRNCFGELYIDQILDFAPLGFITVYPGERARWTAMVSFTF</sequence>
<dbReference type="AlphaFoldDB" id="A0A3M0CHC4"/>
<dbReference type="PANTHER" id="PTHR32552">
    <property type="entry name" value="FERRICHROME IRON RECEPTOR-RELATED"/>
    <property type="match status" value="1"/>
</dbReference>
<evidence type="ECO:0000313" key="17">
    <source>
        <dbReference type="Proteomes" id="UP000271227"/>
    </source>
</evidence>
<dbReference type="RefSeq" id="WP_121938689.1">
    <property type="nucleotide sequence ID" value="NZ_REFR01000011.1"/>
</dbReference>
<dbReference type="InterPro" id="IPR036942">
    <property type="entry name" value="Beta-barrel_TonB_sf"/>
</dbReference>
<name>A0A3M0CHC4_9PROT</name>
<comment type="caution">
    <text evidence="16">The sequence shown here is derived from an EMBL/GenBank/DDBJ whole genome shotgun (WGS) entry which is preliminary data.</text>
</comment>
<dbReference type="PROSITE" id="PS52016">
    <property type="entry name" value="TONB_DEPENDENT_REC_3"/>
    <property type="match status" value="1"/>
</dbReference>
<dbReference type="Pfam" id="PF00593">
    <property type="entry name" value="TonB_dep_Rec_b-barrel"/>
    <property type="match status" value="1"/>
</dbReference>
<comment type="subcellular location">
    <subcellularLocation>
        <location evidence="1 11">Cell outer membrane</location>
        <topology evidence="1 11">Multi-pass membrane protein</topology>
    </subcellularLocation>
</comment>
<keyword evidence="17" id="KW-1185">Reference proteome</keyword>
<keyword evidence="4" id="KW-0410">Iron transport</keyword>
<protein>
    <submittedName>
        <fullName evidence="16">Iron complex outermembrane receptor protein</fullName>
    </submittedName>
</protein>
<evidence type="ECO:0000259" key="15">
    <source>
        <dbReference type="Pfam" id="PF07715"/>
    </source>
</evidence>
<keyword evidence="7" id="KW-0406">Ion transport</keyword>
<evidence type="ECO:0000256" key="6">
    <source>
        <dbReference type="ARBA" id="ARBA00023004"/>
    </source>
</evidence>
<keyword evidence="2 11" id="KW-0813">Transport</keyword>
<dbReference type="PANTHER" id="PTHR32552:SF81">
    <property type="entry name" value="TONB-DEPENDENT OUTER MEMBRANE RECEPTOR"/>
    <property type="match status" value="1"/>
</dbReference>
<organism evidence="16 17">
    <name type="scientific">Eilatimonas milleporae</name>
    <dbReference type="NCBI Taxonomy" id="911205"/>
    <lineage>
        <taxon>Bacteria</taxon>
        <taxon>Pseudomonadati</taxon>
        <taxon>Pseudomonadota</taxon>
        <taxon>Alphaproteobacteria</taxon>
        <taxon>Kordiimonadales</taxon>
        <taxon>Kordiimonadaceae</taxon>
        <taxon>Eilatimonas</taxon>
    </lineage>
</organism>
<evidence type="ECO:0000256" key="13">
    <source>
        <dbReference type="SAM" id="SignalP"/>
    </source>
</evidence>
<evidence type="ECO:0000256" key="10">
    <source>
        <dbReference type="ARBA" id="ARBA00023237"/>
    </source>
</evidence>
<dbReference type="Gene3D" id="2.40.170.20">
    <property type="entry name" value="TonB-dependent receptor, beta-barrel domain"/>
    <property type="match status" value="1"/>
</dbReference>
<dbReference type="CDD" id="cd01347">
    <property type="entry name" value="ligand_gated_channel"/>
    <property type="match status" value="1"/>
</dbReference>
<dbReference type="GO" id="GO:0009279">
    <property type="term" value="C:cell outer membrane"/>
    <property type="evidence" value="ECO:0007669"/>
    <property type="project" value="UniProtKB-SubCell"/>
</dbReference>
<accession>A0A3M0CHC4</accession>
<dbReference type="SUPFAM" id="SSF56935">
    <property type="entry name" value="Porins"/>
    <property type="match status" value="1"/>
</dbReference>
<keyword evidence="8 12" id="KW-0798">TonB box</keyword>
<dbReference type="Pfam" id="PF07715">
    <property type="entry name" value="Plug"/>
    <property type="match status" value="1"/>
</dbReference>
<keyword evidence="9 11" id="KW-0472">Membrane</keyword>
<proteinExistence type="inferred from homology"/>